<evidence type="ECO:0000259" key="4">
    <source>
        <dbReference type="Pfam" id="PF24082"/>
    </source>
</evidence>
<feature type="compositionally biased region" description="Polar residues" evidence="2">
    <location>
        <begin position="914"/>
        <end position="923"/>
    </location>
</feature>
<evidence type="ECO:0000259" key="3">
    <source>
        <dbReference type="Pfam" id="PF22946"/>
    </source>
</evidence>
<dbReference type="EMBL" id="JAQQBR010000003">
    <property type="protein sequence ID" value="KAK0180057.1"/>
    <property type="molecule type" value="Genomic_DNA"/>
</dbReference>
<dbReference type="InterPro" id="IPR056199">
    <property type="entry name" value="SPEF2_C"/>
</dbReference>
<reference evidence="5" key="1">
    <citation type="journal article" date="2023" name="bioRxiv">
        <title>Scaffold-level genome assemblies of two parasitoid biocontrol wasps reveal the parthenogenesis mechanism and an associated novel virus.</title>
        <authorList>
            <person name="Inwood S."/>
            <person name="Skelly J."/>
            <person name="Guhlin J."/>
            <person name="Harrop T."/>
            <person name="Goldson S."/>
            <person name="Dearden P."/>
        </authorList>
    </citation>
    <scope>NUCLEOTIDE SEQUENCE</scope>
    <source>
        <strain evidence="5">Lincoln</strain>
        <tissue evidence="5">Whole body</tissue>
    </source>
</reference>
<feature type="domain" description="CPC1/SPEF2" evidence="3">
    <location>
        <begin position="315"/>
        <end position="444"/>
    </location>
</feature>
<feature type="region of interest" description="Disordered" evidence="2">
    <location>
        <begin position="914"/>
        <end position="936"/>
    </location>
</feature>
<accession>A0AA39L049</accession>
<comment type="caution">
    <text evidence="5">The sequence shown here is derived from an EMBL/GenBank/DDBJ whole genome shotgun (WGS) entry which is preliminary data.</text>
</comment>
<feature type="region of interest" description="Disordered" evidence="2">
    <location>
        <begin position="610"/>
        <end position="637"/>
    </location>
</feature>
<feature type="domain" description="SPEF2 C-terminal" evidence="4">
    <location>
        <begin position="1254"/>
        <end position="1386"/>
    </location>
</feature>
<evidence type="ECO:0000313" key="6">
    <source>
        <dbReference type="Proteomes" id="UP001168972"/>
    </source>
</evidence>
<keyword evidence="6" id="KW-1185">Reference proteome</keyword>
<feature type="domain" description="SPEF2 C-terminal" evidence="4">
    <location>
        <begin position="1426"/>
        <end position="1503"/>
    </location>
</feature>
<protein>
    <recommendedName>
        <fullName evidence="7">Sperm flagellar protein 2</fullName>
    </recommendedName>
</protein>
<dbReference type="PANTHER" id="PTHR14919:SF0">
    <property type="entry name" value="SPERM FLAGELLAR PROTEIN 2"/>
    <property type="match status" value="1"/>
</dbReference>
<dbReference type="PANTHER" id="PTHR14919">
    <property type="entry name" value="KPL2-RELATED"/>
    <property type="match status" value="1"/>
</dbReference>
<proteinExistence type="predicted"/>
<feature type="coiled-coil region" evidence="1">
    <location>
        <begin position="365"/>
        <end position="395"/>
    </location>
</feature>
<feature type="region of interest" description="Disordered" evidence="2">
    <location>
        <begin position="1100"/>
        <end position="1124"/>
    </location>
</feature>
<dbReference type="InterPro" id="IPR052634">
    <property type="entry name" value="Sperm_flagellar-bone_growth"/>
</dbReference>
<evidence type="ECO:0000256" key="2">
    <source>
        <dbReference type="SAM" id="MobiDB-lite"/>
    </source>
</evidence>
<gene>
    <name evidence="5" type="ORF">PV327_005739</name>
</gene>
<dbReference type="SUPFAM" id="SSF47473">
    <property type="entry name" value="EF-hand"/>
    <property type="match status" value="1"/>
</dbReference>
<keyword evidence="1" id="KW-0175">Coiled coil</keyword>
<name>A0AA39L049_MICHY</name>
<dbReference type="InterPro" id="IPR054517">
    <property type="entry name" value="SPEF2_D5"/>
</dbReference>
<reference evidence="5" key="2">
    <citation type="submission" date="2023-03" db="EMBL/GenBank/DDBJ databases">
        <authorList>
            <person name="Inwood S.N."/>
            <person name="Skelly J.G."/>
            <person name="Guhlin J."/>
            <person name="Harrop T.W.R."/>
            <person name="Goldson S.G."/>
            <person name="Dearden P.K."/>
        </authorList>
    </citation>
    <scope>NUCLEOTIDE SEQUENCE</scope>
    <source>
        <strain evidence="5">Lincoln</strain>
        <tissue evidence="5">Whole body</tissue>
    </source>
</reference>
<feature type="compositionally biased region" description="Basic and acidic residues" evidence="2">
    <location>
        <begin position="618"/>
        <end position="633"/>
    </location>
</feature>
<dbReference type="Pfam" id="PF24082">
    <property type="entry name" value="SPEF2_C"/>
    <property type="match status" value="2"/>
</dbReference>
<dbReference type="Gene3D" id="3.40.50.300">
    <property type="entry name" value="P-loop containing nucleotide triphosphate hydrolases"/>
    <property type="match status" value="1"/>
</dbReference>
<evidence type="ECO:0008006" key="7">
    <source>
        <dbReference type="Google" id="ProtNLM"/>
    </source>
</evidence>
<dbReference type="Pfam" id="PF22946">
    <property type="entry name" value="SPEF2_D5"/>
    <property type="match status" value="1"/>
</dbReference>
<dbReference type="InterPro" id="IPR027417">
    <property type="entry name" value="P-loop_NTPase"/>
</dbReference>
<organism evidence="5 6">
    <name type="scientific">Microctonus hyperodae</name>
    <name type="common">Parasitoid wasp</name>
    <dbReference type="NCBI Taxonomy" id="165561"/>
    <lineage>
        <taxon>Eukaryota</taxon>
        <taxon>Metazoa</taxon>
        <taxon>Ecdysozoa</taxon>
        <taxon>Arthropoda</taxon>
        <taxon>Hexapoda</taxon>
        <taxon>Insecta</taxon>
        <taxon>Pterygota</taxon>
        <taxon>Neoptera</taxon>
        <taxon>Endopterygota</taxon>
        <taxon>Hymenoptera</taxon>
        <taxon>Apocrita</taxon>
        <taxon>Ichneumonoidea</taxon>
        <taxon>Braconidae</taxon>
        <taxon>Euphorinae</taxon>
        <taxon>Microctonus</taxon>
    </lineage>
</organism>
<dbReference type="Proteomes" id="UP001168972">
    <property type="component" value="Unassembled WGS sequence"/>
</dbReference>
<dbReference type="InterPro" id="IPR011992">
    <property type="entry name" value="EF-hand-dom_pair"/>
</dbReference>
<evidence type="ECO:0000256" key="1">
    <source>
        <dbReference type="SAM" id="Coils"/>
    </source>
</evidence>
<evidence type="ECO:0000313" key="5">
    <source>
        <dbReference type="EMBL" id="KAK0180057.1"/>
    </source>
</evidence>
<sequence length="1736" mass="202325">MAEIIRSWLRSRLGVIVDLRPEIFGRYCRDGTFLAKLLHSYDIINDSQLQTITQTSDPALARVNLRHLRCWLRFIGVDCDNACIEDISNGIGTASLRLFYKVFLCLENKDRLHFITLQKEREKYIPNSTKFDVRVVSEESPIGDLPDHPFSKTLVKDSVSLTNWYKKKFQKIINDCKIERDKFSTARESIDSLKKPVFNKFNVLQAKETFKKNEWVELDKFSGDHRVQSCLDYQSMSNNDIVSERSKIFSEYTGVLGNPEAAKQFIKTLKCRKHSMNATQNFKLQMQQGLLTDVWNKMADDQEREFDRIIAKKILDQSQYEKQMVTKLGDIRIQKNRIAANRRSVDDLMMNTRENEMRMIEETARQDKLRKREEIDDEYKRMNELHERIKVAKQRQRNRQLYRLTMKIVRDIIDISVEVSEFKRTNDNYIPLGIWNEWKALFNENLSIFELANVFNDREDNVDVEDNENSNDLIDVEVTKKNILNERNFEDYHNIKSPWNEFMPEFDDETCEYIRLGSVVLGYIVHKLLRIVYPFPQETMHPPLPDVKTRAVIIGIPNSLFYSPLRELLKHKKIQLFTVEDAINYCLHYYKEEMKDFDYVDVNITNESNENLSQSMTNDKKRERKQQKIQEKRKMSKTLMKKTSPPLKINNDHINKETQTPKVIPYEDIHPKLSNTAYIGKCVHEMLTHGEPVSDELIARVIMEYIKSLVKINGWVLLNYPNTHQQMAHLEFLFTGYKIPEQPDELNQLLNSNDMTLDEIDPRPSRITFALEDNDPFACCRVSELIPNPLDHNEHSSETTYLTAFIKVLPKLTENSDHKLNEEESFEFHPEDMTKVDRFYINEGVASAVYYTTFNNSILKRLAKLIIGEISLSGISSSQLFKNTSINLNDTRDIDNDNKKCILKVRMKPSTINIDKPSTPQSDVKSEQDNLESNISKPGESDWSWADLYLSTDIVEDLVTLWENLEYVYIDGLKEILMLKRIKFAGVVPYKDFIMQHMNNFIDDGVLSMTSSTEASENNNLLKDDGKSIIKKSPVFVINESDLKQEINNIILNVDEISKIDITQTSFFKIIQANIDYVQSIIDGIFTLVIEKLHRENSSSLRHSSDRKGKKRASKKRLSEKSIQSDHTIIGNEKIKNLLQEWEYALNFEVNRIRLRLLIIEAAKNSDIEFILDTMQRTFYSINHMLNEKYEKEIKSVNDIIKIFSLAIEEEISIQEEIILDDDSVSIRSYLLMYPDKVKNEFDSPREKSMDSYFTISQLGRLKDIFQRVAPSGFIAERSFIYILQDLITCPNEIPGIPALIASWYELKPNDIIELIHELFGDISYIDWREFLIYAMAIEMPSQDELLNAKEAFANKDLDKTGIIYREQFIMQPLWFLDSSQSSSLRSLLHENYERDEPEMFEEEFDIKSLTASFGSGGKLRKPKKTISFWIDNSQQFDSKYDIKEEQDHRMRMSLIKELLCEMYLNSYHTVNYMAMLLVFCKDDNPVYGFGKALCLAMGKPVCVDHDEGEKYLNMLLEEKRLMSDETIQQIRQRQDATEFSGKLVEELLDKTILISERAFTSSEILSPTIVQDTFHGPGQILIEKLDQPGETVDPLTLLIEESPLPNDLYDENSDIFSFSSIENSKQSILTSNSNEKIIYWLPINICEAVLSALVPFDFIQQVFSITGVSFTDNLKQVYRDVECKELDNKMEDVAFAYRVVNHSFIIQLLNTTSKFTSKNLSLIVENILNNKWDNE</sequence>